<feature type="domain" description="R13L1/DRL21-like LRR repeat region" evidence="1">
    <location>
        <begin position="32"/>
        <end position="176"/>
    </location>
</feature>
<dbReference type="Pfam" id="PF25019">
    <property type="entry name" value="LRR_R13L1-DRL21"/>
    <property type="match status" value="1"/>
</dbReference>
<proteinExistence type="predicted"/>
<dbReference type="PANTHER" id="PTHR47186:SF13">
    <property type="entry name" value="DISEASE RESISTANCE PROTEIN RGA3"/>
    <property type="match status" value="1"/>
</dbReference>
<dbReference type="AlphaFoldDB" id="A0AAV2F2U1"/>
<accession>A0AAV2F2U1</accession>
<protein>
    <recommendedName>
        <fullName evidence="1">R13L1/DRL21-like LRR repeat region domain-containing protein</fullName>
    </recommendedName>
</protein>
<dbReference type="PANTHER" id="PTHR47186">
    <property type="entry name" value="LEUCINE-RICH REPEAT-CONTAINING PROTEIN 57"/>
    <property type="match status" value="1"/>
</dbReference>
<evidence type="ECO:0000313" key="3">
    <source>
        <dbReference type="Proteomes" id="UP001497516"/>
    </source>
</evidence>
<keyword evidence="3" id="KW-1185">Reference proteome</keyword>
<dbReference type="Gene3D" id="3.80.10.10">
    <property type="entry name" value="Ribonuclease Inhibitor"/>
    <property type="match status" value="1"/>
</dbReference>
<name>A0AAV2F2U1_9ROSI</name>
<evidence type="ECO:0000259" key="1">
    <source>
        <dbReference type="Pfam" id="PF25019"/>
    </source>
</evidence>
<dbReference type="InterPro" id="IPR032675">
    <property type="entry name" value="LRR_dom_sf"/>
</dbReference>
<reference evidence="2 3" key="1">
    <citation type="submission" date="2024-04" db="EMBL/GenBank/DDBJ databases">
        <authorList>
            <person name="Fracassetti M."/>
        </authorList>
    </citation>
    <scope>NUCLEOTIDE SEQUENCE [LARGE SCALE GENOMIC DNA]</scope>
</reference>
<evidence type="ECO:0000313" key="2">
    <source>
        <dbReference type="EMBL" id="CAL1392571.1"/>
    </source>
</evidence>
<dbReference type="InterPro" id="IPR056789">
    <property type="entry name" value="LRR_R13L1-DRL21"/>
</dbReference>
<sequence length="390" mass="43809">MPVGLGELARLESLPWFVVERGSSDHTHLGGLNELKTLSNLRGVLQIVNLGHVSGSKMLSPTSLAYTIGREANLKEKIHLETLSLCWDDGNSAKEMEEWAAYLEGCEDVQWDESMLESLQPHSNLKFLSVSGHKGRRLTSWICSLTQLVSLQLVWCNVHHNLHHLQGLPNLQKLNLFGLIELEYMDEGDDEDVDGWAMNEGAQKKTSKLFFPSLIELCLIDCPQMKGWRRKPHQFPKLSILDITGCPLLTSMPSFPTLDRKLKLMNSSILPLLDTLTMLPVGQINLPSSATCSSSSLAPSSPSEVEALQYPLSKLKKLYLWRIDYLPKEWLQGMQHLTSLQEIRIDECLGLEETLYWHNISHVPNIRIYGAYIKKGGVAQQCPADTTGNL</sequence>
<organism evidence="2 3">
    <name type="scientific">Linum trigynum</name>
    <dbReference type="NCBI Taxonomy" id="586398"/>
    <lineage>
        <taxon>Eukaryota</taxon>
        <taxon>Viridiplantae</taxon>
        <taxon>Streptophyta</taxon>
        <taxon>Embryophyta</taxon>
        <taxon>Tracheophyta</taxon>
        <taxon>Spermatophyta</taxon>
        <taxon>Magnoliopsida</taxon>
        <taxon>eudicotyledons</taxon>
        <taxon>Gunneridae</taxon>
        <taxon>Pentapetalae</taxon>
        <taxon>rosids</taxon>
        <taxon>fabids</taxon>
        <taxon>Malpighiales</taxon>
        <taxon>Linaceae</taxon>
        <taxon>Linum</taxon>
    </lineage>
</organism>
<dbReference type="SUPFAM" id="SSF52058">
    <property type="entry name" value="L domain-like"/>
    <property type="match status" value="1"/>
</dbReference>
<dbReference type="EMBL" id="OZ034819">
    <property type="protein sequence ID" value="CAL1392571.1"/>
    <property type="molecule type" value="Genomic_DNA"/>
</dbReference>
<dbReference type="Proteomes" id="UP001497516">
    <property type="component" value="Chromosome 6"/>
</dbReference>
<gene>
    <name evidence="2" type="ORF">LTRI10_LOCUS33206</name>
</gene>